<protein>
    <submittedName>
        <fullName evidence="5">LacI family transcriptional regulator</fullName>
    </submittedName>
</protein>
<dbReference type="Gene3D" id="3.40.50.2300">
    <property type="match status" value="2"/>
</dbReference>
<dbReference type="InterPro" id="IPR000843">
    <property type="entry name" value="HTH_LacI"/>
</dbReference>
<evidence type="ECO:0000313" key="6">
    <source>
        <dbReference type="Proteomes" id="UP001177769"/>
    </source>
</evidence>
<organism evidence="5 6">
    <name type="scientific">Paucibacter sediminis</name>
    <dbReference type="NCBI Taxonomy" id="3019553"/>
    <lineage>
        <taxon>Bacteria</taxon>
        <taxon>Pseudomonadati</taxon>
        <taxon>Pseudomonadota</taxon>
        <taxon>Betaproteobacteria</taxon>
        <taxon>Burkholderiales</taxon>
        <taxon>Sphaerotilaceae</taxon>
        <taxon>Roseateles</taxon>
    </lineage>
</organism>
<gene>
    <name evidence="5" type="ORF">PFX98_02880</name>
</gene>
<evidence type="ECO:0000256" key="3">
    <source>
        <dbReference type="ARBA" id="ARBA00023163"/>
    </source>
</evidence>
<dbReference type="Pfam" id="PF00356">
    <property type="entry name" value="LacI"/>
    <property type="match status" value="1"/>
</dbReference>
<dbReference type="AlphaFoldDB" id="A0AA95NFD6"/>
<dbReference type="CDD" id="cd20009">
    <property type="entry name" value="PBP1_RafR-like"/>
    <property type="match status" value="1"/>
</dbReference>
<feature type="domain" description="HTH lacI-type" evidence="4">
    <location>
        <begin position="8"/>
        <end position="62"/>
    </location>
</feature>
<reference evidence="5" key="1">
    <citation type="submission" date="2023-01" db="EMBL/GenBank/DDBJ databases">
        <title>Whole genome sequence of Paucibacter sp. S2-9 isolated from pond sediment.</title>
        <authorList>
            <person name="Jung J.Y."/>
        </authorList>
    </citation>
    <scope>NUCLEOTIDE SEQUENCE</scope>
    <source>
        <strain evidence="5">S2-9</strain>
    </source>
</reference>
<dbReference type="Proteomes" id="UP001177769">
    <property type="component" value="Chromosome"/>
</dbReference>
<dbReference type="CDD" id="cd01392">
    <property type="entry name" value="HTH_LacI"/>
    <property type="match status" value="1"/>
</dbReference>
<dbReference type="EMBL" id="CP116346">
    <property type="protein sequence ID" value="WIT12568.1"/>
    <property type="molecule type" value="Genomic_DNA"/>
</dbReference>
<dbReference type="GO" id="GO:0003700">
    <property type="term" value="F:DNA-binding transcription factor activity"/>
    <property type="evidence" value="ECO:0007669"/>
    <property type="project" value="TreeGrafter"/>
</dbReference>
<keyword evidence="3" id="KW-0804">Transcription</keyword>
<evidence type="ECO:0000259" key="4">
    <source>
        <dbReference type="PROSITE" id="PS50932"/>
    </source>
</evidence>
<accession>A0AA95NFD6</accession>
<dbReference type="GO" id="GO:0000976">
    <property type="term" value="F:transcription cis-regulatory region binding"/>
    <property type="evidence" value="ECO:0007669"/>
    <property type="project" value="TreeGrafter"/>
</dbReference>
<proteinExistence type="predicted"/>
<dbReference type="PANTHER" id="PTHR30146">
    <property type="entry name" value="LACI-RELATED TRANSCRIPTIONAL REPRESSOR"/>
    <property type="match status" value="1"/>
</dbReference>
<dbReference type="Gene3D" id="1.10.260.40">
    <property type="entry name" value="lambda repressor-like DNA-binding domains"/>
    <property type="match status" value="1"/>
</dbReference>
<evidence type="ECO:0000256" key="2">
    <source>
        <dbReference type="ARBA" id="ARBA00023125"/>
    </source>
</evidence>
<keyword evidence="6" id="KW-1185">Reference proteome</keyword>
<dbReference type="PROSITE" id="PS50932">
    <property type="entry name" value="HTH_LACI_2"/>
    <property type="match status" value="1"/>
</dbReference>
<dbReference type="InterPro" id="IPR046335">
    <property type="entry name" value="LacI/GalR-like_sensor"/>
</dbReference>
<dbReference type="KEGG" id="pais:PFX98_02880"/>
<evidence type="ECO:0000313" key="5">
    <source>
        <dbReference type="EMBL" id="WIT12568.1"/>
    </source>
</evidence>
<sequence length="348" mass="38306">MSEAPSKVTLKTLVRHTGLSLGTVSRALQDGPEVKLETRELVKAAARELGYTPNLAGVKLRTGKTYTLSIVLPVEDSEQDFTDSGFMALVSGLHAALAGTFYSLVVQPELPDEDPVAGLRKLVETRRVDGLVLTQTKPQDERIRYLLEQDFPFVSYGRSALASPHPWYDTDHEDMAYQATRRLIARGHRHIAMLNPPAELMYSQHRDAGHRRALREAGIAHDPALTQCSGLSAADGRRLVLELAKRRPRPSAFVCANEYGALGALSAFAELGWQAGREACVVATDDSNVSAYFVPPLSTYYASLHGAGRQLGQLLLRRLEGEPVEQLRVLEQAQLIERQSDELKGERA</sequence>
<evidence type="ECO:0000256" key="1">
    <source>
        <dbReference type="ARBA" id="ARBA00023015"/>
    </source>
</evidence>
<keyword evidence="2" id="KW-0238">DNA-binding</keyword>
<dbReference type="InterPro" id="IPR010982">
    <property type="entry name" value="Lambda_DNA-bd_dom_sf"/>
</dbReference>
<dbReference type="Pfam" id="PF13377">
    <property type="entry name" value="Peripla_BP_3"/>
    <property type="match status" value="1"/>
</dbReference>
<dbReference type="SMART" id="SM00354">
    <property type="entry name" value="HTH_LACI"/>
    <property type="match status" value="1"/>
</dbReference>
<dbReference type="SUPFAM" id="SSF47413">
    <property type="entry name" value="lambda repressor-like DNA-binding domains"/>
    <property type="match status" value="1"/>
</dbReference>
<dbReference type="PANTHER" id="PTHR30146:SF109">
    <property type="entry name" value="HTH-TYPE TRANSCRIPTIONAL REGULATOR GALS"/>
    <property type="match status" value="1"/>
</dbReference>
<dbReference type="InterPro" id="IPR028082">
    <property type="entry name" value="Peripla_BP_I"/>
</dbReference>
<dbReference type="SUPFAM" id="SSF53822">
    <property type="entry name" value="Periplasmic binding protein-like I"/>
    <property type="match status" value="1"/>
</dbReference>
<dbReference type="RefSeq" id="WP_285233666.1">
    <property type="nucleotide sequence ID" value="NZ_CP116346.1"/>
</dbReference>
<keyword evidence="1" id="KW-0805">Transcription regulation</keyword>
<name>A0AA95NFD6_9BURK</name>